<sequence>MLIETPEEGNTNKLTSNTNNFMNTHNRLCVDSNIMCDEFEESSQIPINLTIGALYNNNNYNILNKLQELCARGTHKLSIDVKGLSNNSNFEFKFKNCFESLQIENTHARKSGKRDKYNFVEVFFKFVKRSLGIAQIVGSSGSGKTAICLKIAQNIRGTVLYLDISGSFDARRGPPSKSFIPLRLYTLEELTLFLNDFERRLSQNKPLCDILDLSASTVEMLIIDSLWCVDQLDKFHRQEYLFNLSVILRKISWKYNISVIVCINQTHKFSKLTKKFEYFKTNFSKDEDSRVAGSNIHLEKRKNVYNKWNSNCYVKFILNYKNLSHSINQLNKDKEYVPLRTSDDSSFLHPDQLPWKFIEIDTFKKFLIATKRRSGRKRSDVRNLCIIKGQTGSGKVTTVKRLCRDMNIKVVEYDQFNTPFNKEHDYENSIDNLIRFLQGSLSRSTLKSTKVNPIVAEAVSVGGRSLKRIKSSHDEYGRVSQNRYGSKETSDDSEEGQLALIYDLPRALLTCKYAALYPIQNILNAVLNSDSIYPLVIVTLDTKEDSTILRRVLPSNYAKDPRCLVLTLKEITKTKVFSLLKVKKSSLVNHIVDISSGDIRYILNNLKFYNIGGEQGKEEIYEHMVERNNLNNFSLLGKILFNKRVPIKVLGSTNAGNTDSPSTNSSIGVNSGSTNNSGNRGSGSTTTTNSGTNSNINSTTNNNINANNSSNTSASDDKGRTSAVEPKTSDSTPTGGSYIKMWTGSGSSQWFHTSGSLSPASSVGRSVSPSGASSKMYSPSNTASNLVSPSNTIAGAPSPATGTSSSINSPGGGAPKVNYNDLIRYLKYNRCFSMCRPVRNRPAGEKEESKGTQSSGSSQEKELGTQEKLKRSVNKVPIGVKLDGITEEYDAKRPLSYTKWPKIVPEEDAPGFRLTASRMLPKLTRPVLRYRPEELVESIKSDPNYFSNCLFDNYSDLFGSMDDCCALTRHFTSADVFNASNKYMQDQEAVKHYLSICIRAAADSNIHGFDLNRRGFHHFIPHSNYRVKMDHIKGLVQEFKLEASRHQAVPYTQESLLLEIIPVLSMVTAEEEALTEVFSQTQSQPATTDEEYDILDVMEQVEMMLEKGETRSQSTETRGFKQSTIFTAKLNQIVQEVSKYYAGRVSQ</sequence>
<dbReference type="Proteomes" id="UP000003786">
    <property type="component" value="Chromosome 1"/>
</dbReference>
<feature type="compositionally biased region" description="Low complexity" evidence="8">
    <location>
        <begin position="662"/>
        <end position="714"/>
    </location>
</feature>
<name>J4DNQ6_THEOR</name>
<gene>
    <name evidence="9" type="ORF">TOT_010000831</name>
</gene>
<feature type="compositionally biased region" description="Polar residues" evidence="8">
    <location>
        <begin position="744"/>
        <end position="793"/>
    </location>
</feature>
<dbReference type="GO" id="GO:0000077">
    <property type="term" value="P:DNA damage checkpoint signaling"/>
    <property type="evidence" value="ECO:0007669"/>
    <property type="project" value="TreeGrafter"/>
</dbReference>
<dbReference type="InterPro" id="IPR004582">
    <property type="entry name" value="Checkpoint_prot_Rad17_Rad24"/>
</dbReference>
<keyword evidence="3" id="KW-0547">Nucleotide-binding</keyword>
<evidence type="ECO:0000256" key="3">
    <source>
        <dbReference type="ARBA" id="ARBA00022741"/>
    </source>
</evidence>
<dbReference type="GO" id="GO:0005524">
    <property type="term" value="F:ATP binding"/>
    <property type="evidence" value="ECO:0007669"/>
    <property type="project" value="UniProtKB-KW"/>
</dbReference>
<dbReference type="GO" id="GO:0006281">
    <property type="term" value="P:DNA repair"/>
    <property type="evidence" value="ECO:0007669"/>
    <property type="project" value="InterPro"/>
</dbReference>
<dbReference type="GO" id="GO:0003689">
    <property type="term" value="F:DNA clamp loader activity"/>
    <property type="evidence" value="ECO:0007669"/>
    <property type="project" value="TreeGrafter"/>
</dbReference>
<dbReference type="EMBL" id="AP011946">
    <property type="protein sequence ID" value="BAM39374.1"/>
    <property type="molecule type" value="Genomic_DNA"/>
</dbReference>
<feature type="region of interest" description="Disordered" evidence="8">
    <location>
        <begin position="840"/>
        <end position="870"/>
    </location>
</feature>
<dbReference type="InterPro" id="IPR027417">
    <property type="entry name" value="P-loop_NTPase"/>
</dbReference>
<dbReference type="GeneID" id="20713701"/>
<dbReference type="Gene3D" id="3.40.50.300">
    <property type="entry name" value="P-loop containing nucleotide triphosphate hydrolases"/>
    <property type="match status" value="1"/>
</dbReference>
<dbReference type="GO" id="GO:0005634">
    <property type="term" value="C:nucleus"/>
    <property type="evidence" value="ECO:0007669"/>
    <property type="project" value="UniProtKB-SubCell"/>
</dbReference>
<dbReference type="VEuPathDB" id="PiroplasmaDB:TOT_010000831"/>
<dbReference type="PANTHER" id="PTHR12172:SF0">
    <property type="entry name" value="CELL CYCLE CHECKPOINT PROTEIN RAD17"/>
    <property type="match status" value="1"/>
</dbReference>
<evidence type="ECO:0000256" key="6">
    <source>
        <dbReference type="ARBA" id="ARBA00023242"/>
    </source>
</evidence>
<dbReference type="AlphaFoldDB" id="J4DNQ6"/>
<dbReference type="eggNOG" id="ENOG502T6N6">
    <property type="taxonomic scope" value="Eukaryota"/>
</dbReference>
<keyword evidence="6" id="KW-0539">Nucleus</keyword>
<feature type="compositionally biased region" description="Polar residues" evidence="8">
    <location>
        <begin position="800"/>
        <end position="809"/>
    </location>
</feature>
<dbReference type="RefSeq" id="XP_009689675.1">
    <property type="nucleotide sequence ID" value="XM_009691380.1"/>
</dbReference>
<proteinExistence type="inferred from homology"/>
<dbReference type="STRING" id="869250.J4DNQ6"/>
<evidence type="ECO:0000256" key="4">
    <source>
        <dbReference type="ARBA" id="ARBA00022763"/>
    </source>
</evidence>
<dbReference type="PANTHER" id="PTHR12172">
    <property type="entry name" value="CELL CYCLE CHECKPOINT PROTEIN RAD17"/>
    <property type="match status" value="1"/>
</dbReference>
<evidence type="ECO:0000313" key="9">
    <source>
        <dbReference type="EMBL" id="BAM39374.1"/>
    </source>
</evidence>
<accession>J4DNQ6</accession>
<evidence type="ECO:0000256" key="8">
    <source>
        <dbReference type="SAM" id="MobiDB-lite"/>
    </source>
</evidence>
<evidence type="ECO:0000256" key="7">
    <source>
        <dbReference type="ARBA" id="ARBA00023306"/>
    </source>
</evidence>
<protein>
    <submittedName>
        <fullName evidence="9">Uncharacterized protein</fullName>
    </submittedName>
</protein>
<keyword evidence="5" id="KW-0067">ATP-binding</keyword>
<evidence type="ECO:0000256" key="2">
    <source>
        <dbReference type="ARBA" id="ARBA00006168"/>
    </source>
</evidence>
<keyword evidence="10" id="KW-1185">Reference proteome</keyword>
<dbReference type="OrthoDB" id="10265971at2759"/>
<comment type="subcellular location">
    <subcellularLocation>
        <location evidence="1">Nucleus</location>
    </subcellularLocation>
</comment>
<reference evidence="9 10" key="1">
    <citation type="journal article" date="2012" name="MBio">
        <title>Comparative genome analysis of three eukaryotic parasites with differing abilities to transform leukocytes reveals key mediators of Theileria-induced leukocyte transformation.</title>
        <authorList>
            <person name="Hayashida K."/>
            <person name="Hara Y."/>
            <person name="Abe T."/>
            <person name="Yamasaki C."/>
            <person name="Toyoda A."/>
            <person name="Kosuge T."/>
            <person name="Suzuki Y."/>
            <person name="Sato Y."/>
            <person name="Kawashima S."/>
            <person name="Katayama T."/>
            <person name="Wakaguri H."/>
            <person name="Inoue N."/>
            <person name="Homma K."/>
            <person name="Tada-Umezaki M."/>
            <person name="Yagi Y."/>
            <person name="Fujii Y."/>
            <person name="Habara T."/>
            <person name="Kanehisa M."/>
            <person name="Watanabe H."/>
            <person name="Ito K."/>
            <person name="Gojobori T."/>
            <person name="Sugawara H."/>
            <person name="Imanishi T."/>
            <person name="Weir W."/>
            <person name="Gardner M."/>
            <person name="Pain A."/>
            <person name="Shiels B."/>
            <person name="Hattori M."/>
            <person name="Nene V."/>
            <person name="Sugimoto C."/>
        </authorList>
    </citation>
    <scope>NUCLEOTIDE SEQUENCE [LARGE SCALE GENOMIC DNA]</scope>
    <source>
        <strain evidence="9 10">Shintoku</strain>
    </source>
</reference>
<evidence type="ECO:0000256" key="1">
    <source>
        <dbReference type="ARBA" id="ARBA00004123"/>
    </source>
</evidence>
<evidence type="ECO:0000256" key="5">
    <source>
        <dbReference type="ARBA" id="ARBA00022840"/>
    </source>
</evidence>
<evidence type="ECO:0000313" key="10">
    <source>
        <dbReference type="Proteomes" id="UP000003786"/>
    </source>
</evidence>
<dbReference type="GO" id="GO:0003682">
    <property type="term" value="F:chromatin binding"/>
    <property type="evidence" value="ECO:0007669"/>
    <property type="project" value="TreeGrafter"/>
</dbReference>
<comment type="similarity">
    <text evidence="2">Belongs to the rad17/RAD24 family.</text>
</comment>
<feature type="compositionally biased region" description="Polar residues" evidence="8">
    <location>
        <begin position="652"/>
        <end position="661"/>
    </location>
</feature>
<organism evidence="9 10">
    <name type="scientific">Theileria orientalis strain Shintoku</name>
    <dbReference type="NCBI Taxonomy" id="869250"/>
    <lineage>
        <taxon>Eukaryota</taxon>
        <taxon>Sar</taxon>
        <taxon>Alveolata</taxon>
        <taxon>Apicomplexa</taxon>
        <taxon>Aconoidasida</taxon>
        <taxon>Piroplasmida</taxon>
        <taxon>Theileriidae</taxon>
        <taxon>Theileria</taxon>
    </lineage>
</organism>
<feature type="compositionally biased region" description="Basic and acidic residues" evidence="8">
    <location>
        <begin position="859"/>
        <end position="870"/>
    </location>
</feature>
<dbReference type="KEGG" id="tot:TOT_010000831"/>
<keyword evidence="4" id="KW-0227">DNA damage</keyword>
<dbReference type="GO" id="GO:0033314">
    <property type="term" value="P:mitotic DNA replication checkpoint signaling"/>
    <property type="evidence" value="ECO:0007669"/>
    <property type="project" value="TreeGrafter"/>
</dbReference>
<feature type="region of interest" description="Disordered" evidence="8">
    <location>
        <begin position="652"/>
        <end position="814"/>
    </location>
</feature>
<dbReference type="SUPFAM" id="SSF52540">
    <property type="entry name" value="P-loop containing nucleoside triphosphate hydrolases"/>
    <property type="match status" value="2"/>
</dbReference>
<keyword evidence="7" id="KW-0131">Cell cycle</keyword>